<organism evidence="2 3">
    <name type="scientific">Klebsiella pneumoniae</name>
    <dbReference type="NCBI Taxonomy" id="573"/>
    <lineage>
        <taxon>Bacteria</taxon>
        <taxon>Pseudomonadati</taxon>
        <taxon>Pseudomonadota</taxon>
        <taxon>Gammaproteobacteria</taxon>
        <taxon>Enterobacterales</taxon>
        <taxon>Enterobacteriaceae</taxon>
        <taxon>Klebsiella/Raoultella group</taxon>
        <taxon>Klebsiella</taxon>
        <taxon>Klebsiella pneumoniae complex</taxon>
    </lineage>
</organism>
<evidence type="ECO:0008006" key="4">
    <source>
        <dbReference type="Google" id="ProtNLM"/>
    </source>
</evidence>
<feature type="transmembrane region" description="Helical" evidence="1">
    <location>
        <begin position="32"/>
        <end position="50"/>
    </location>
</feature>
<protein>
    <recommendedName>
        <fullName evidence="4">MFS transporter</fullName>
    </recommendedName>
</protein>
<sequence>LWGNDVWRVQRIMGWACIFTCATNLYHYGSDIVGSFGFAGIAGILCHTYIGKMADRYSPRIVVLVEV</sequence>
<dbReference type="Proteomes" id="UP000664620">
    <property type="component" value="Unassembled WGS sequence"/>
</dbReference>
<accession>A0A939NTQ5</accession>
<name>A0A939NTQ5_KLEPN</name>
<dbReference type="EMBL" id="JAGETO010000186">
    <property type="protein sequence ID" value="MBO2029645.1"/>
    <property type="molecule type" value="Genomic_DNA"/>
</dbReference>
<keyword evidence="1" id="KW-1133">Transmembrane helix</keyword>
<proteinExistence type="predicted"/>
<dbReference type="AlphaFoldDB" id="A0A939NTQ5"/>
<keyword evidence="1" id="KW-0812">Transmembrane</keyword>
<reference evidence="2" key="1">
    <citation type="submission" date="2021-03" db="EMBL/GenBank/DDBJ databases">
        <title>Molecular epidemiology and mechanisms of colistin and carbapenem resistance in Enterobacteriaceae from clinical isolates, the environment and porcine samples in Pretoria, South Africa.</title>
        <authorList>
            <person name="Bogoshi D."/>
            <person name="Mbelle N.M."/>
            <person name="Naidoo V."/>
            <person name="Osei Sekyere J."/>
        </authorList>
    </citation>
    <scope>NUCLEOTIDE SEQUENCE</scope>
    <source>
        <strain evidence="2">C034</strain>
    </source>
</reference>
<evidence type="ECO:0000256" key="1">
    <source>
        <dbReference type="SAM" id="Phobius"/>
    </source>
</evidence>
<gene>
    <name evidence="2" type="ORF">J4734_25855</name>
</gene>
<evidence type="ECO:0000313" key="2">
    <source>
        <dbReference type="EMBL" id="MBO2029645.1"/>
    </source>
</evidence>
<evidence type="ECO:0000313" key="3">
    <source>
        <dbReference type="Proteomes" id="UP000664620"/>
    </source>
</evidence>
<comment type="caution">
    <text evidence="2">The sequence shown here is derived from an EMBL/GenBank/DDBJ whole genome shotgun (WGS) entry which is preliminary data.</text>
</comment>
<feature type="non-terminal residue" evidence="2">
    <location>
        <position position="1"/>
    </location>
</feature>
<keyword evidence="1" id="KW-0472">Membrane</keyword>